<comment type="caution">
    <text evidence="2">The sequence shown here is derived from an EMBL/GenBank/DDBJ whole genome shotgun (WGS) entry which is preliminary data.</text>
</comment>
<dbReference type="Proteomes" id="UP000297777">
    <property type="component" value="Unassembled WGS sequence"/>
</dbReference>
<dbReference type="InterPro" id="IPR010730">
    <property type="entry name" value="HET"/>
</dbReference>
<dbReference type="OrthoDB" id="5125733at2759"/>
<dbReference type="EMBL" id="PQXH01000008">
    <property type="protein sequence ID" value="TGO18631.1"/>
    <property type="molecule type" value="Genomic_DNA"/>
</dbReference>
<dbReference type="Pfam" id="PF06985">
    <property type="entry name" value="HET"/>
    <property type="match status" value="1"/>
</dbReference>
<organism evidence="2 3">
    <name type="scientific">Botrytis tulipae</name>
    <dbReference type="NCBI Taxonomy" id="87230"/>
    <lineage>
        <taxon>Eukaryota</taxon>
        <taxon>Fungi</taxon>
        <taxon>Dikarya</taxon>
        <taxon>Ascomycota</taxon>
        <taxon>Pezizomycotina</taxon>
        <taxon>Leotiomycetes</taxon>
        <taxon>Helotiales</taxon>
        <taxon>Sclerotiniaceae</taxon>
        <taxon>Botrytis</taxon>
    </lineage>
</organism>
<dbReference type="PANTHER" id="PTHR33112">
    <property type="entry name" value="DOMAIN PROTEIN, PUTATIVE-RELATED"/>
    <property type="match status" value="1"/>
</dbReference>
<dbReference type="PANTHER" id="PTHR33112:SF16">
    <property type="entry name" value="HETEROKARYON INCOMPATIBILITY DOMAIN-CONTAINING PROTEIN"/>
    <property type="match status" value="1"/>
</dbReference>
<keyword evidence="3" id="KW-1185">Reference proteome</keyword>
<name>A0A4Z1FAZ9_9HELO</name>
<gene>
    <name evidence="2" type="ORF">BTUL_0008g00120</name>
</gene>
<evidence type="ECO:0000259" key="1">
    <source>
        <dbReference type="Pfam" id="PF06985"/>
    </source>
</evidence>
<dbReference type="AlphaFoldDB" id="A0A4Z1FAZ9"/>
<proteinExistence type="predicted"/>
<accession>A0A4Z1FAZ9</accession>
<reference evidence="2 3" key="1">
    <citation type="submission" date="2017-12" db="EMBL/GenBank/DDBJ databases">
        <title>Comparative genomics of Botrytis spp.</title>
        <authorList>
            <person name="Valero-Jimenez C.A."/>
            <person name="Tapia P."/>
            <person name="Veloso J."/>
            <person name="Silva-Moreno E."/>
            <person name="Staats M."/>
            <person name="Valdes J.H."/>
            <person name="Van Kan J.A.L."/>
        </authorList>
    </citation>
    <scope>NUCLEOTIDE SEQUENCE [LARGE SCALE GENOMIC DNA]</scope>
    <source>
        <strain evidence="2 3">Bt9001</strain>
    </source>
</reference>
<feature type="domain" description="Heterokaryon incompatibility" evidence="1">
    <location>
        <begin position="215"/>
        <end position="368"/>
    </location>
</feature>
<evidence type="ECO:0000313" key="2">
    <source>
        <dbReference type="EMBL" id="TGO18631.1"/>
    </source>
</evidence>
<evidence type="ECO:0000313" key="3">
    <source>
        <dbReference type="Proteomes" id="UP000297777"/>
    </source>
</evidence>
<protein>
    <recommendedName>
        <fullName evidence="1">Heterokaryon incompatibility domain-containing protein</fullName>
    </recommendedName>
</protein>
<sequence>MLCKVCDRLNVTHLLKLAKANSGNVWDEDGYLYFEHHKRYDDLVSAASSGCELCLLLQRQCEEEETLRSVTRKQRFRMMEAKNKPLNLRVEIEASHLNCDQLFEEGKVFDHLTFQHWESGVFDGTTFMVYILQTPKDQPKFIDDTRIGQFIVDEDLASGTNFDIARGWMNTCIVEHSGSKCPSFEEKFLPSRVINVGLEDTNPYLFVTNGLRGKWIALSHCWGGQIETTLTTSNLQSLQKEIKMTSLPANFRDAILITRALGFQFLWIDSLCIIQDSHFDWGIESEKMGDVYRNAVLTIAAAAAHKAADGMLHTQSQIPRNMKPKLKLSKDSGSDDIVEIGSSIFWHENLTELFESSPLQSRAWAFQEKVLSPRILWYGRRQIYWQCLCGFQSADGSPSDGGSSPWNRDHIYPIIQGLVFNHNDGSTRFSEEGLLEINHEYQFMVIEYCTRALSCPNDKLPAFSGIVALLHKVIGGHYLAGIWSKFFRQNLLWSRPSKAPYTKQYRAPSWSWAVTDEETHLYNFNSSRLASTPHDTVLLSHHIELSSENPYGAVKYAHIIIDTLTLKLTHLGQYGNPSNKTDFFLFSNWFGDAGLSSLFPVDPGFSPRIVCRKEGKIIKQSRKPGTTPTSIKISFKHAKLRTSYNHN</sequence>